<sequence length="54" mass="6268">MLSLYPLTDKKEDRPIFETSRSRIQIGVYLKAIGLIVVFDNLFRFISITILSVH</sequence>
<accession>A0A137SZX9</accession>
<evidence type="ECO:0000313" key="3">
    <source>
        <dbReference type="Proteomes" id="UP000070093"/>
    </source>
</evidence>
<keyword evidence="1" id="KW-0472">Membrane</keyword>
<proteinExistence type="predicted"/>
<organism evidence="2 3">
    <name type="scientific">Prevotella bivia</name>
    <dbReference type="NCBI Taxonomy" id="28125"/>
    <lineage>
        <taxon>Bacteria</taxon>
        <taxon>Pseudomonadati</taxon>
        <taxon>Bacteroidota</taxon>
        <taxon>Bacteroidia</taxon>
        <taxon>Bacteroidales</taxon>
        <taxon>Prevotellaceae</taxon>
        <taxon>Prevotella</taxon>
    </lineage>
</organism>
<evidence type="ECO:0000256" key="1">
    <source>
        <dbReference type="SAM" id="Phobius"/>
    </source>
</evidence>
<keyword evidence="1" id="KW-1133">Transmembrane helix</keyword>
<dbReference type="EMBL" id="LTAG01000021">
    <property type="protein sequence ID" value="KXO18023.1"/>
    <property type="molecule type" value="Genomic_DNA"/>
</dbReference>
<protein>
    <submittedName>
        <fullName evidence="2">Uncharacterized protein</fullName>
    </submittedName>
</protein>
<name>A0A137SZX9_9BACT</name>
<dbReference type="AlphaFoldDB" id="A0A137SZX9"/>
<comment type="caution">
    <text evidence="2">The sequence shown here is derived from an EMBL/GenBank/DDBJ whole genome shotgun (WGS) entry which is preliminary data.</text>
</comment>
<gene>
    <name evidence="2" type="ORF">HMPREF3202_00492</name>
</gene>
<dbReference type="Proteomes" id="UP000070093">
    <property type="component" value="Unassembled WGS sequence"/>
</dbReference>
<reference evidence="2 3" key="1">
    <citation type="submission" date="2016-02" db="EMBL/GenBank/DDBJ databases">
        <authorList>
            <person name="Wen L."/>
            <person name="He K."/>
            <person name="Yang H."/>
        </authorList>
    </citation>
    <scope>NUCLEOTIDE SEQUENCE [LARGE SCALE GENOMIC DNA]</scope>
    <source>
        <strain evidence="2 3">GED7880</strain>
    </source>
</reference>
<evidence type="ECO:0000313" key="2">
    <source>
        <dbReference type="EMBL" id="KXO18023.1"/>
    </source>
</evidence>
<keyword evidence="1" id="KW-0812">Transmembrane</keyword>
<feature type="transmembrane region" description="Helical" evidence="1">
    <location>
        <begin position="28"/>
        <end position="51"/>
    </location>
</feature>
<dbReference type="PATRIC" id="fig|28125.4.peg.484"/>